<dbReference type="RefSeq" id="WP_093107905.1">
    <property type="nucleotide sequence ID" value="NZ_FNOS01000006.1"/>
</dbReference>
<dbReference type="InterPro" id="IPR036457">
    <property type="entry name" value="PPM-type-like_dom_sf"/>
</dbReference>
<organism evidence="1 2">
    <name type="scientific">Salimicrobium album</name>
    <dbReference type="NCBI Taxonomy" id="50717"/>
    <lineage>
        <taxon>Bacteria</taxon>
        <taxon>Bacillati</taxon>
        <taxon>Bacillota</taxon>
        <taxon>Bacilli</taxon>
        <taxon>Bacillales</taxon>
        <taxon>Bacillaceae</taxon>
        <taxon>Salimicrobium</taxon>
    </lineage>
</organism>
<sequence length="284" mass="30975">MRISTVNKKGNGNINEDAYVVNEKAGVFAAIDGATGLEGVPGNIASHAVRDTLASAAEEELFDELVEAANLQVAEETLNWLGSDDPAEINDVPKGKRSTCALAAISIDRERLSLEYAHAADCMIFLQYANGDIRTVTYDLLSHFDQKAINEIVKLRSGQTKKTPISEARKEVRSTLIENRALLNTDAGYSVIDGSKEAMKHLESGRLSLKKVTAILLLSDGLMMPTGLEEADGWEQSANIAFQYGVDRLVSAVEERENDDPECITYPRLKMKDDKTAVLIEIGS</sequence>
<dbReference type="Gene3D" id="3.60.40.10">
    <property type="entry name" value="PPM-type phosphatase domain"/>
    <property type="match status" value="1"/>
</dbReference>
<keyword evidence="2" id="KW-1185">Reference proteome</keyword>
<accession>A0A1H3HZK7</accession>
<gene>
    <name evidence="1" type="ORF">SAMN04488081_2344</name>
</gene>
<dbReference type="SUPFAM" id="SSF81606">
    <property type="entry name" value="PP2C-like"/>
    <property type="match status" value="1"/>
</dbReference>
<evidence type="ECO:0000313" key="1">
    <source>
        <dbReference type="EMBL" id="SDY20802.1"/>
    </source>
</evidence>
<reference evidence="1 2" key="1">
    <citation type="submission" date="2016-10" db="EMBL/GenBank/DDBJ databases">
        <authorList>
            <person name="Varghese N."/>
            <person name="Submissions S."/>
        </authorList>
    </citation>
    <scope>NUCLEOTIDE SEQUENCE [LARGE SCALE GENOMIC DNA]</scope>
    <source>
        <strain evidence="1 2">DSM 20748</strain>
    </source>
</reference>
<dbReference type="Proteomes" id="UP000198647">
    <property type="component" value="Unassembled WGS sequence"/>
</dbReference>
<comment type="caution">
    <text evidence="1">The sequence shown here is derived from an EMBL/GenBank/DDBJ whole genome shotgun (WGS) entry which is preliminary data.</text>
</comment>
<evidence type="ECO:0000313" key="2">
    <source>
        <dbReference type="Proteomes" id="UP000198647"/>
    </source>
</evidence>
<protein>
    <submittedName>
        <fullName evidence="1">Protein phosphatase 2C</fullName>
    </submittedName>
</protein>
<dbReference type="EMBL" id="FNOS01000006">
    <property type="protein sequence ID" value="SDY20802.1"/>
    <property type="molecule type" value="Genomic_DNA"/>
</dbReference>
<proteinExistence type="predicted"/>
<name>A0A1H3HZK7_9BACI</name>